<dbReference type="InParanoid" id="A0A165C769"/>
<evidence type="ECO:0000313" key="2">
    <source>
        <dbReference type="Proteomes" id="UP000076871"/>
    </source>
</evidence>
<evidence type="ECO:0000313" key="1">
    <source>
        <dbReference type="EMBL" id="KZT02319.1"/>
    </source>
</evidence>
<organism evidence="1 2">
    <name type="scientific">Laetiporus sulphureus 93-53</name>
    <dbReference type="NCBI Taxonomy" id="1314785"/>
    <lineage>
        <taxon>Eukaryota</taxon>
        <taxon>Fungi</taxon>
        <taxon>Dikarya</taxon>
        <taxon>Basidiomycota</taxon>
        <taxon>Agaricomycotina</taxon>
        <taxon>Agaricomycetes</taxon>
        <taxon>Polyporales</taxon>
        <taxon>Laetiporus</taxon>
    </lineage>
</organism>
<sequence>MGTGTGINPFAHQYPFTEARSTSIDSATLLAALLASECFDEISNVEDFGSVRDYIVGHGRSDADGRLAFWVYSTGLHGPFHETEEGTIERHGLLVTIERRAKVQDAMRRIREESSIGGIGHVHIAAA</sequence>
<dbReference type="AlphaFoldDB" id="A0A165C769"/>
<protein>
    <submittedName>
        <fullName evidence="1">Uncharacterized protein</fullName>
    </submittedName>
</protein>
<dbReference type="GeneID" id="63819379"/>
<keyword evidence="2" id="KW-1185">Reference proteome</keyword>
<name>A0A165C769_9APHY</name>
<accession>A0A165C769</accession>
<dbReference type="OrthoDB" id="2789562at2759"/>
<dbReference type="Proteomes" id="UP000076871">
    <property type="component" value="Unassembled WGS sequence"/>
</dbReference>
<reference evidence="1 2" key="1">
    <citation type="journal article" date="2016" name="Mol. Biol. Evol.">
        <title>Comparative Genomics of Early-Diverging Mushroom-Forming Fungi Provides Insights into the Origins of Lignocellulose Decay Capabilities.</title>
        <authorList>
            <person name="Nagy L.G."/>
            <person name="Riley R."/>
            <person name="Tritt A."/>
            <person name="Adam C."/>
            <person name="Daum C."/>
            <person name="Floudas D."/>
            <person name="Sun H."/>
            <person name="Yadav J.S."/>
            <person name="Pangilinan J."/>
            <person name="Larsson K.H."/>
            <person name="Matsuura K."/>
            <person name="Barry K."/>
            <person name="Labutti K."/>
            <person name="Kuo R."/>
            <person name="Ohm R.A."/>
            <person name="Bhattacharya S.S."/>
            <person name="Shirouzu T."/>
            <person name="Yoshinaga Y."/>
            <person name="Martin F.M."/>
            <person name="Grigoriev I.V."/>
            <person name="Hibbett D.S."/>
        </authorList>
    </citation>
    <scope>NUCLEOTIDE SEQUENCE [LARGE SCALE GENOMIC DNA]</scope>
    <source>
        <strain evidence="1 2">93-53</strain>
    </source>
</reference>
<proteinExistence type="predicted"/>
<dbReference type="EMBL" id="KV427653">
    <property type="protein sequence ID" value="KZT02319.1"/>
    <property type="molecule type" value="Genomic_DNA"/>
</dbReference>
<gene>
    <name evidence="1" type="ORF">LAESUDRAFT_413090</name>
</gene>
<dbReference type="RefSeq" id="XP_040760059.1">
    <property type="nucleotide sequence ID" value="XM_040902348.1"/>
</dbReference>